<evidence type="ECO:0000313" key="1">
    <source>
        <dbReference type="EMBL" id="SDU67332.1"/>
    </source>
</evidence>
<keyword evidence="2" id="KW-1185">Reference proteome</keyword>
<organism evidence="1 2">
    <name type="scientific">Desulfobacula phenolica</name>
    <dbReference type="NCBI Taxonomy" id="90732"/>
    <lineage>
        <taxon>Bacteria</taxon>
        <taxon>Pseudomonadati</taxon>
        <taxon>Thermodesulfobacteriota</taxon>
        <taxon>Desulfobacteria</taxon>
        <taxon>Desulfobacterales</taxon>
        <taxon>Desulfobacteraceae</taxon>
        <taxon>Desulfobacula</taxon>
    </lineage>
</organism>
<dbReference type="EMBL" id="FNLL01000039">
    <property type="protein sequence ID" value="SDU67332.1"/>
    <property type="molecule type" value="Genomic_DNA"/>
</dbReference>
<evidence type="ECO:0000313" key="2">
    <source>
        <dbReference type="Proteomes" id="UP000199608"/>
    </source>
</evidence>
<dbReference type="GO" id="GO:0003729">
    <property type="term" value="F:mRNA binding"/>
    <property type="evidence" value="ECO:0007669"/>
    <property type="project" value="InterPro"/>
</dbReference>
<dbReference type="InterPro" id="IPR012933">
    <property type="entry name" value="HicA_mRNA_interferase"/>
</dbReference>
<dbReference type="Proteomes" id="UP000199608">
    <property type="component" value="Unassembled WGS sequence"/>
</dbReference>
<accession>A0A1H2KFH8</accession>
<sequence>MRYHISMKTKHQKTLATIFTDPVNGNMEWNKIEALLIALGCRVIEGAGSSVTFEKKGIRAYFHRPHPEKEALRYRIKDAREFIKKIGETP</sequence>
<protein>
    <submittedName>
        <fullName evidence="1">HicA toxin of toxin-antitoxin</fullName>
    </submittedName>
</protein>
<gene>
    <name evidence="1" type="ORF">SAMN04487931_1394</name>
</gene>
<proteinExistence type="predicted"/>
<dbReference type="AlphaFoldDB" id="A0A1H2KFH8"/>
<name>A0A1H2KFH8_9BACT</name>
<dbReference type="Pfam" id="PF07927">
    <property type="entry name" value="HicA_toxin"/>
    <property type="match status" value="1"/>
</dbReference>
<reference evidence="2" key="1">
    <citation type="submission" date="2016-10" db="EMBL/GenBank/DDBJ databases">
        <authorList>
            <person name="Varghese N."/>
            <person name="Submissions S."/>
        </authorList>
    </citation>
    <scope>NUCLEOTIDE SEQUENCE [LARGE SCALE GENOMIC DNA]</scope>
    <source>
        <strain evidence="2">DSM 3384</strain>
    </source>
</reference>